<organism evidence="1 2">
    <name type="scientific">Polynucleobacter victoriensis</name>
    <dbReference type="NCBI Taxonomy" id="2049319"/>
    <lineage>
        <taxon>Bacteria</taxon>
        <taxon>Pseudomonadati</taxon>
        <taxon>Pseudomonadota</taxon>
        <taxon>Betaproteobacteria</taxon>
        <taxon>Burkholderiales</taxon>
        <taxon>Burkholderiaceae</taxon>
        <taxon>Polynucleobacter</taxon>
    </lineage>
</organism>
<dbReference type="SUPFAM" id="SSF141868">
    <property type="entry name" value="EAL domain-like"/>
    <property type="match status" value="1"/>
</dbReference>
<dbReference type="EMBL" id="FYEX01000001">
    <property type="protein sequence ID" value="SNC64791.1"/>
    <property type="molecule type" value="Genomic_DNA"/>
</dbReference>
<name>A0A212TG51_9BURK</name>
<protein>
    <submittedName>
        <fullName evidence="1">EAL domain-containing protein</fullName>
    </submittedName>
</protein>
<proteinExistence type="predicted"/>
<gene>
    <name evidence="1" type="ORF">SAMN06295916_1164</name>
</gene>
<evidence type="ECO:0000313" key="2">
    <source>
        <dbReference type="Proteomes" id="UP000197215"/>
    </source>
</evidence>
<dbReference type="Proteomes" id="UP000197215">
    <property type="component" value="Unassembled WGS sequence"/>
</dbReference>
<dbReference type="OrthoDB" id="9129920at2"/>
<dbReference type="AlphaFoldDB" id="A0A212TG51"/>
<reference evidence="1 2" key="1">
    <citation type="submission" date="2017-06" db="EMBL/GenBank/DDBJ databases">
        <authorList>
            <person name="Kim H.J."/>
            <person name="Triplett B.A."/>
        </authorList>
    </citation>
    <scope>NUCLEOTIDE SEQUENCE [LARGE SCALE GENOMIC DNA]</scope>
    <source>
        <strain evidence="1 2">MWH-VicM1</strain>
    </source>
</reference>
<keyword evidence="2" id="KW-1185">Reference proteome</keyword>
<sequence>MKPKSRLYTLVKNWSKKPPTVIKEAGNSKLYGSATQNINQQIENWGQAQDLFFELVLETKTQLTQFVILNSLIDCPEEDVLRLFNDGIRASCYWHSYSKPTAIMIPVKCEWLINQNIQKGLQNALLNCHLPIGLINVGLINRPTTDNKITFQDSIIKLQRLGVLLHLMNFDGTQMDCELLNDHDFKYVYLSGALLRQAIPGSQCEEKLSALMKIAKKYDCKVSAGPIKLIYEKLAAEKWEVDSYFGQHIMPAMTIHQVVKLGKSTKQQTAMRSHLNKKPS</sequence>
<evidence type="ECO:0000313" key="1">
    <source>
        <dbReference type="EMBL" id="SNC64791.1"/>
    </source>
</evidence>
<dbReference type="RefSeq" id="WP_088813036.1">
    <property type="nucleotide sequence ID" value="NZ_FYEX01000001.1"/>
</dbReference>
<dbReference type="InterPro" id="IPR035919">
    <property type="entry name" value="EAL_sf"/>
</dbReference>
<dbReference type="Gene3D" id="3.20.20.450">
    <property type="entry name" value="EAL domain"/>
    <property type="match status" value="1"/>
</dbReference>
<accession>A0A212TG51</accession>